<dbReference type="AlphaFoldDB" id="A0A7K3NG95"/>
<protein>
    <submittedName>
        <fullName evidence="2">DUF3309 family protein</fullName>
    </submittedName>
</protein>
<keyword evidence="1" id="KW-0812">Transmembrane</keyword>
<accession>A0A7K3NG95</accession>
<feature type="transmembrane region" description="Helical" evidence="1">
    <location>
        <begin position="28"/>
        <end position="49"/>
    </location>
</feature>
<dbReference type="Proteomes" id="UP000469724">
    <property type="component" value="Unassembled WGS sequence"/>
</dbReference>
<gene>
    <name evidence="2" type="ORF">G3N56_00380</name>
</gene>
<dbReference type="EMBL" id="JAAGRQ010000001">
    <property type="protein sequence ID" value="NDY55201.1"/>
    <property type="molecule type" value="Genomic_DNA"/>
</dbReference>
<dbReference type="InterPro" id="IPR021738">
    <property type="entry name" value="DUF3309"/>
</dbReference>
<dbReference type="RefSeq" id="WP_163300255.1">
    <property type="nucleotide sequence ID" value="NZ_JAAGRQ010000001.1"/>
</dbReference>
<evidence type="ECO:0000256" key="1">
    <source>
        <dbReference type="SAM" id="Phobius"/>
    </source>
</evidence>
<reference evidence="2 3" key="1">
    <citation type="submission" date="2020-02" db="EMBL/GenBank/DDBJ databases">
        <title>Comparative genomics of sulfur disproportionating microorganisms.</title>
        <authorList>
            <person name="Ward L.M."/>
            <person name="Bertran E."/>
            <person name="Johnston D.T."/>
        </authorList>
    </citation>
    <scope>NUCLEOTIDE SEQUENCE [LARGE SCALE GENOMIC DNA]</scope>
    <source>
        <strain evidence="2 3">DSM 3696</strain>
    </source>
</reference>
<evidence type="ECO:0000313" key="3">
    <source>
        <dbReference type="Proteomes" id="UP000469724"/>
    </source>
</evidence>
<proteinExistence type="predicted"/>
<organism evidence="2 3">
    <name type="scientific">Desulfolutivibrio sulfodismutans</name>
    <dbReference type="NCBI Taxonomy" id="63561"/>
    <lineage>
        <taxon>Bacteria</taxon>
        <taxon>Pseudomonadati</taxon>
        <taxon>Thermodesulfobacteriota</taxon>
        <taxon>Desulfovibrionia</taxon>
        <taxon>Desulfovibrionales</taxon>
        <taxon>Desulfovibrionaceae</taxon>
        <taxon>Desulfolutivibrio</taxon>
    </lineage>
</organism>
<keyword evidence="1" id="KW-0472">Membrane</keyword>
<feature type="transmembrane region" description="Helical" evidence="1">
    <location>
        <begin position="5"/>
        <end position="22"/>
    </location>
</feature>
<keyword evidence="1" id="KW-1133">Transmembrane helix</keyword>
<sequence length="56" mass="6137">MSKTTLFIAGLVLVLVGIIPIWPRKKSWGYATSTSISLAVMLIIVFLLISNDMISL</sequence>
<evidence type="ECO:0000313" key="2">
    <source>
        <dbReference type="EMBL" id="NDY55201.1"/>
    </source>
</evidence>
<comment type="caution">
    <text evidence="2">The sequence shown here is derived from an EMBL/GenBank/DDBJ whole genome shotgun (WGS) entry which is preliminary data.</text>
</comment>
<keyword evidence="3" id="KW-1185">Reference proteome</keyword>
<dbReference type="Pfam" id="PF11752">
    <property type="entry name" value="DUF3309"/>
    <property type="match status" value="1"/>
</dbReference>
<name>A0A7K3NG95_9BACT</name>